<dbReference type="SUPFAM" id="SSF81665">
    <property type="entry name" value="Calcium ATPase, transmembrane domain M"/>
    <property type="match status" value="1"/>
</dbReference>
<dbReference type="InterPro" id="IPR023298">
    <property type="entry name" value="ATPase_P-typ_TM_dom_sf"/>
</dbReference>
<evidence type="ECO:0000256" key="1">
    <source>
        <dbReference type="SAM" id="Phobius"/>
    </source>
</evidence>
<dbReference type="EMBL" id="CM007381">
    <property type="protein sequence ID" value="ONK80463.1"/>
    <property type="molecule type" value="Genomic_DNA"/>
</dbReference>
<dbReference type="OMA" id="MAENMGC"/>
<evidence type="ECO:0000313" key="3">
    <source>
        <dbReference type="Proteomes" id="UP000243459"/>
    </source>
</evidence>
<keyword evidence="1" id="KW-0812">Transmembrane</keyword>
<keyword evidence="3" id="KW-1185">Reference proteome</keyword>
<protein>
    <submittedName>
        <fullName evidence="2">Uncharacterized protein</fullName>
    </submittedName>
</protein>
<keyword evidence="1" id="KW-1133">Transmembrane helix</keyword>
<feature type="transmembrane region" description="Helical" evidence="1">
    <location>
        <begin position="7"/>
        <end position="25"/>
    </location>
</feature>
<dbReference type="Gramene" id="ONK80463">
    <property type="protein sequence ID" value="ONK80463"/>
    <property type="gene ID" value="A4U43_C01F17970"/>
</dbReference>
<dbReference type="AlphaFoldDB" id="A0A5P1FS01"/>
<reference evidence="3" key="1">
    <citation type="journal article" date="2017" name="Nat. Commun.">
        <title>The asparagus genome sheds light on the origin and evolution of a young Y chromosome.</title>
        <authorList>
            <person name="Harkess A."/>
            <person name="Zhou J."/>
            <person name="Xu C."/>
            <person name="Bowers J.E."/>
            <person name="Van der Hulst R."/>
            <person name="Ayyampalayam S."/>
            <person name="Mercati F."/>
            <person name="Riccardi P."/>
            <person name="McKain M.R."/>
            <person name="Kakrana A."/>
            <person name="Tang H."/>
            <person name="Ray J."/>
            <person name="Groenendijk J."/>
            <person name="Arikit S."/>
            <person name="Mathioni S.M."/>
            <person name="Nakano M."/>
            <person name="Shan H."/>
            <person name="Telgmann-Rauber A."/>
            <person name="Kanno A."/>
            <person name="Yue Z."/>
            <person name="Chen H."/>
            <person name="Li W."/>
            <person name="Chen Y."/>
            <person name="Xu X."/>
            <person name="Zhang Y."/>
            <person name="Luo S."/>
            <person name="Chen H."/>
            <person name="Gao J."/>
            <person name="Mao Z."/>
            <person name="Pires J.C."/>
            <person name="Luo M."/>
            <person name="Kudrna D."/>
            <person name="Wing R.A."/>
            <person name="Meyers B.C."/>
            <person name="Yi K."/>
            <person name="Kong H."/>
            <person name="Lavrijsen P."/>
            <person name="Sunseri F."/>
            <person name="Falavigna A."/>
            <person name="Ye Y."/>
            <person name="Leebens-Mack J.H."/>
            <person name="Chen G."/>
        </authorList>
    </citation>
    <scope>NUCLEOTIDE SEQUENCE [LARGE SCALE GENOMIC DNA]</scope>
    <source>
        <strain evidence="3">cv. DH0086</strain>
    </source>
</reference>
<name>A0A5P1FS01_ASPOF</name>
<evidence type="ECO:0000313" key="2">
    <source>
        <dbReference type="EMBL" id="ONK80463.1"/>
    </source>
</evidence>
<keyword evidence="1" id="KW-0472">Membrane</keyword>
<accession>A0A5P1FS01</accession>
<gene>
    <name evidence="2" type="ORF">A4U43_C01F17970</name>
</gene>
<dbReference type="Gene3D" id="1.20.1110.10">
    <property type="entry name" value="Calcium-transporting ATPase, transmembrane domain"/>
    <property type="match status" value="1"/>
</dbReference>
<sequence>MNSLSCYPAYVGLATIVGFIWWFVYSDAGPRLPYKELVNFDTFSTGDTTYPCSIFDDRHPSTMSMTVLVVVEMFNALNNLSENQSLLDALFDLDEAACESLKRNHPEQKTIP</sequence>
<dbReference type="Proteomes" id="UP000243459">
    <property type="component" value="Chromosome 1"/>
</dbReference>
<organism evidence="2 3">
    <name type="scientific">Asparagus officinalis</name>
    <name type="common">Garden asparagus</name>
    <dbReference type="NCBI Taxonomy" id="4686"/>
    <lineage>
        <taxon>Eukaryota</taxon>
        <taxon>Viridiplantae</taxon>
        <taxon>Streptophyta</taxon>
        <taxon>Embryophyta</taxon>
        <taxon>Tracheophyta</taxon>
        <taxon>Spermatophyta</taxon>
        <taxon>Magnoliopsida</taxon>
        <taxon>Liliopsida</taxon>
        <taxon>Asparagales</taxon>
        <taxon>Asparagaceae</taxon>
        <taxon>Asparagoideae</taxon>
        <taxon>Asparagus</taxon>
    </lineage>
</organism>
<proteinExistence type="predicted"/>